<dbReference type="AlphaFoldDB" id="A0A5K7YCV6"/>
<evidence type="ECO:0000313" key="2">
    <source>
        <dbReference type="Proteomes" id="UP000427906"/>
    </source>
</evidence>
<evidence type="ECO:0000313" key="1">
    <source>
        <dbReference type="EMBL" id="BBO67292.1"/>
    </source>
</evidence>
<dbReference type="KEGG" id="dalk:DSCA_12220"/>
<proteinExistence type="predicted"/>
<dbReference type="OrthoDB" id="9557353at2"/>
<dbReference type="RefSeq" id="WP_155315572.1">
    <property type="nucleotide sequence ID" value="NZ_AP021874.1"/>
</dbReference>
<protein>
    <recommendedName>
        <fullName evidence="3">Transposase DDE domain-containing protein</fullName>
    </recommendedName>
</protein>
<name>A0A5K7YCV6_9BACT</name>
<organism evidence="1 2">
    <name type="scientific">Desulfosarcina alkanivorans</name>
    <dbReference type="NCBI Taxonomy" id="571177"/>
    <lineage>
        <taxon>Bacteria</taxon>
        <taxon>Pseudomonadati</taxon>
        <taxon>Thermodesulfobacteriota</taxon>
        <taxon>Desulfobacteria</taxon>
        <taxon>Desulfobacterales</taxon>
        <taxon>Desulfosarcinaceae</taxon>
        <taxon>Desulfosarcina</taxon>
    </lineage>
</organism>
<accession>A0A5K7YCV6</accession>
<reference evidence="1 2" key="1">
    <citation type="submission" date="2019-11" db="EMBL/GenBank/DDBJ databases">
        <title>Comparative genomics of hydrocarbon-degrading Desulfosarcina strains.</title>
        <authorList>
            <person name="Watanabe M."/>
            <person name="Kojima H."/>
            <person name="Fukui M."/>
        </authorList>
    </citation>
    <scope>NUCLEOTIDE SEQUENCE [LARGE SCALE GENOMIC DNA]</scope>
    <source>
        <strain evidence="1 2">PL12</strain>
    </source>
</reference>
<dbReference type="EMBL" id="AP021874">
    <property type="protein sequence ID" value="BBO67292.1"/>
    <property type="molecule type" value="Genomic_DNA"/>
</dbReference>
<keyword evidence="2" id="KW-1185">Reference proteome</keyword>
<sequence>MSKDRVVSADKMMNRAKGPVWHKKQKDQGIIPKGLRGIDKEATWCKSQAAGWVYGHGSFSLTSHKHPVLGCFVWMRNSANEAKRMWLETFHVKDHVDYIAMDSKADDADLFREFKRQRKMNLITSCRTNMDKTTPRKKMIAFMSKPKHKQIYRERAYKVEPMQGLVKDIFELDRCWMRGDANNRWLFAAMGLTIQMHQLQAFKQGRSTWNIKEQVLG</sequence>
<gene>
    <name evidence="1" type="ORF">DSCA_12220</name>
</gene>
<evidence type="ECO:0008006" key="3">
    <source>
        <dbReference type="Google" id="ProtNLM"/>
    </source>
</evidence>
<dbReference type="Proteomes" id="UP000427906">
    <property type="component" value="Chromosome"/>
</dbReference>